<reference evidence="3 4" key="1">
    <citation type="submission" date="2016-11" db="EMBL/GenBank/DDBJ databases">
        <title>complete genome sequence of Bifidobacterium choerinum strain FMB-1.</title>
        <authorList>
            <person name="Park C.-S."/>
            <person name="Jung D.-H."/>
            <person name="Choi D.-S."/>
        </authorList>
    </citation>
    <scope>NUCLEOTIDE SEQUENCE [LARGE SCALE GENOMIC DNA]</scope>
    <source>
        <strain evidence="3 4">FMB-1</strain>
    </source>
</reference>
<name>A0A2D3D4C6_9BIFI</name>
<sequence length="729" mass="81059">MGEGADMKDTRNAYDGTTISDPFALPEFVNWLRRSTRDIPCVLLSEDAQGKPYVPLDQVRATVGSRAVTVLLANAVQQSARNQLDTVDPYHGATRIFPPGDQWRDDYRLVPCVLPSVSKPAYLARIDEKLNEVIDAAREPRATHAARPAAPSSVPVSRPPNSRADTPAEEPSLEDVRGPRHSFHIDLAHALLCREAIMSSSREYPCILVSLASEDARPYLDVAALLDEIEDAAVVFVIADQQTEQWLCDHLPPWALAYHGACRFFPPRNGSDRTHSKLFYVRGREDSADVVAKLAEMVWNTAYADGYSVGTDDDDADDASPATAVAAHERYGELVDGVVEMIIDSTAYVRANDEPMPRKATIELPPTLPKSISTAALLRKGQHLHGYAVGEDGFEIVPDWIDAEDALCEYAPEAVVAGLVTYVCADMLKVMLYPTVEVEVRGADLFAGTAVNIDMDLRQVFSRETTIALRVVARDADDWLFTLPASTDTVVEPPNLLPEGPAWLNTADALAYLSRAYARTSLADVPIETLLESVDTLESASTTIRTMHRQLMETRGANVELTRVNERLRDEKAELVRRNRVYEKAIEENEPLAPFSGRFASIREELDWQLQAQSLLQFSVEERERHPLAPWSYGEKFFDSLAECEHGDMSRWALIRTMVLVLAGKETLNGLRQHQLRTGRGGDNPGRKDEQGNAIYRCNVHGQYRLHFSRDAAGRVMFLSVNTHDDLLL</sequence>
<organism evidence="3 4">
    <name type="scientific">Bifidobacterium choerinum</name>
    <dbReference type="NCBI Taxonomy" id="35760"/>
    <lineage>
        <taxon>Bacteria</taxon>
        <taxon>Bacillati</taxon>
        <taxon>Actinomycetota</taxon>
        <taxon>Actinomycetes</taxon>
        <taxon>Bifidobacteriales</taxon>
        <taxon>Bifidobacteriaceae</taxon>
        <taxon>Bifidobacterium</taxon>
    </lineage>
</organism>
<dbReference type="KEGG" id="bcho:BcFMB_02645"/>
<dbReference type="EMBL" id="CP018044">
    <property type="protein sequence ID" value="ATU20009.1"/>
    <property type="molecule type" value="Genomic_DNA"/>
</dbReference>
<dbReference type="Proteomes" id="UP000229907">
    <property type="component" value="Chromosome"/>
</dbReference>
<evidence type="ECO:0000313" key="3">
    <source>
        <dbReference type="EMBL" id="ATU20009.1"/>
    </source>
</evidence>
<proteinExistence type="predicted"/>
<keyword evidence="1" id="KW-0175">Coiled coil</keyword>
<accession>A0A2D3D4C6</accession>
<gene>
    <name evidence="3" type="ORF">BcFMB_02645</name>
</gene>
<feature type="coiled-coil region" evidence="1">
    <location>
        <begin position="558"/>
        <end position="585"/>
    </location>
</feature>
<evidence type="ECO:0000256" key="2">
    <source>
        <dbReference type="SAM" id="MobiDB-lite"/>
    </source>
</evidence>
<protein>
    <submittedName>
        <fullName evidence="3">Uncharacterized protein</fullName>
    </submittedName>
</protein>
<evidence type="ECO:0000256" key="1">
    <source>
        <dbReference type="SAM" id="Coils"/>
    </source>
</evidence>
<evidence type="ECO:0000313" key="4">
    <source>
        <dbReference type="Proteomes" id="UP000229907"/>
    </source>
</evidence>
<dbReference type="AlphaFoldDB" id="A0A2D3D4C6"/>
<feature type="region of interest" description="Disordered" evidence="2">
    <location>
        <begin position="139"/>
        <end position="176"/>
    </location>
</feature>
<feature type="compositionally biased region" description="Low complexity" evidence="2">
    <location>
        <begin position="143"/>
        <end position="164"/>
    </location>
</feature>